<organism evidence="5 6">
    <name type="scientific">Brassica napus</name>
    <name type="common">Rape</name>
    <dbReference type="NCBI Taxonomy" id="3708"/>
    <lineage>
        <taxon>Eukaryota</taxon>
        <taxon>Viridiplantae</taxon>
        <taxon>Streptophyta</taxon>
        <taxon>Embryophyta</taxon>
        <taxon>Tracheophyta</taxon>
        <taxon>Spermatophyta</taxon>
        <taxon>Magnoliopsida</taxon>
        <taxon>eudicotyledons</taxon>
        <taxon>Gunneridae</taxon>
        <taxon>Pentapetalae</taxon>
        <taxon>rosids</taxon>
        <taxon>malvids</taxon>
        <taxon>Brassicales</taxon>
        <taxon>Brassicaceae</taxon>
        <taxon>Brassiceae</taxon>
        <taxon>Brassica</taxon>
    </lineage>
</organism>
<evidence type="ECO:0000256" key="2">
    <source>
        <dbReference type="ARBA" id="ARBA00022771"/>
    </source>
</evidence>
<keyword evidence="2" id="KW-0863">Zinc-finger</keyword>
<feature type="domain" description="GRF-type" evidence="4">
    <location>
        <begin position="40"/>
        <end position="70"/>
    </location>
</feature>
<evidence type="ECO:0000256" key="1">
    <source>
        <dbReference type="ARBA" id="ARBA00022723"/>
    </source>
</evidence>
<comment type="caution">
    <text evidence="5">The sequence shown here is derived from an EMBL/GenBank/DDBJ whole genome shotgun (WGS) entry which is preliminary data.</text>
</comment>
<accession>A0ABQ8CZA3</accession>
<keyword evidence="6" id="KW-1185">Reference proteome</keyword>
<keyword evidence="1" id="KW-0479">Metal-binding</keyword>
<evidence type="ECO:0000259" key="4">
    <source>
        <dbReference type="Pfam" id="PF06839"/>
    </source>
</evidence>
<reference evidence="5 6" key="1">
    <citation type="submission" date="2021-05" db="EMBL/GenBank/DDBJ databases">
        <title>Genome Assembly of Synthetic Allotetraploid Brassica napus Reveals Homoeologous Exchanges between Subgenomes.</title>
        <authorList>
            <person name="Davis J.T."/>
        </authorList>
    </citation>
    <scope>NUCLEOTIDE SEQUENCE [LARGE SCALE GENOMIC DNA]</scope>
    <source>
        <strain evidence="6">cv. Da-Ae</strain>
        <tissue evidence="5">Seedling</tissue>
    </source>
</reference>
<dbReference type="InterPro" id="IPR010666">
    <property type="entry name" value="Znf_GRF"/>
</dbReference>
<dbReference type="Pfam" id="PF06839">
    <property type="entry name" value="Zn_ribbon_GRF"/>
    <property type="match status" value="1"/>
</dbReference>
<sequence length="119" mass="14143">MIIRVPSIEISWRTNQRRRVEREIRENWRMDVNGRGIPTHCRCGERVRLLTSRTVKNPGRLFHSCPYGDEVMLLAVYFWELIRTCEAVVYGLQKELQGFEKELQDWKMELSVGDGENME</sequence>
<proteinExistence type="predicted"/>
<evidence type="ECO:0000313" key="5">
    <source>
        <dbReference type="EMBL" id="KAH0922415.1"/>
    </source>
</evidence>
<feature type="non-terminal residue" evidence="5">
    <location>
        <position position="119"/>
    </location>
</feature>
<dbReference type="Proteomes" id="UP000824890">
    <property type="component" value="Unassembled WGS sequence"/>
</dbReference>
<protein>
    <recommendedName>
        <fullName evidence="4">GRF-type domain-containing protein</fullName>
    </recommendedName>
</protein>
<gene>
    <name evidence="5" type="ORF">HID58_022433</name>
</gene>
<evidence type="ECO:0000256" key="3">
    <source>
        <dbReference type="ARBA" id="ARBA00022833"/>
    </source>
</evidence>
<name>A0ABQ8CZA3_BRANA</name>
<keyword evidence="3" id="KW-0862">Zinc</keyword>
<dbReference type="EMBL" id="JAGKQM010000006">
    <property type="protein sequence ID" value="KAH0922415.1"/>
    <property type="molecule type" value="Genomic_DNA"/>
</dbReference>
<evidence type="ECO:0000313" key="6">
    <source>
        <dbReference type="Proteomes" id="UP000824890"/>
    </source>
</evidence>